<accession>A0A841KTB3</accession>
<evidence type="ECO:0000256" key="5">
    <source>
        <dbReference type="ARBA" id="ARBA00022692"/>
    </source>
</evidence>
<comment type="subcellular location">
    <subcellularLocation>
        <location evidence="1">Cell inner membrane</location>
        <topology evidence="1">Multi-pass membrane protein</topology>
    </subcellularLocation>
</comment>
<dbReference type="PANTHER" id="PTHR35011">
    <property type="entry name" value="2,3-DIKETO-L-GULONATE TRAP TRANSPORTER SMALL PERMEASE PROTEIN YIAM"/>
    <property type="match status" value="1"/>
</dbReference>
<keyword evidence="6 9" id="KW-1133">Transmembrane helix</keyword>
<comment type="caution">
    <text evidence="11">The sequence shown here is derived from an EMBL/GenBank/DDBJ whole genome shotgun (WGS) entry which is preliminary data.</text>
</comment>
<organism evidence="11 12">
    <name type="scientific">Anaerosolibacter carboniphilus</name>
    <dbReference type="NCBI Taxonomy" id="1417629"/>
    <lineage>
        <taxon>Bacteria</taxon>
        <taxon>Bacillati</taxon>
        <taxon>Bacillota</taxon>
        <taxon>Clostridia</taxon>
        <taxon>Peptostreptococcales</taxon>
        <taxon>Thermotaleaceae</taxon>
        <taxon>Anaerosolibacter</taxon>
    </lineage>
</organism>
<protein>
    <submittedName>
        <fullName evidence="11">TRAP-type C4-dicarboxylate transport system permease small subunit</fullName>
    </submittedName>
</protein>
<feature type="domain" description="Tripartite ATP-independent periplasmic transporters DctQ component" evidence="10">
    <location>
        <begin position="23"/>
        <end position="154"/>
    </location>
</feature>
<dbReference type="Proteomes" id="UP000579281">
    <property type="component" value="Unassembled WGS sequence"/>
</dbReference>
<keyword evidence="3" id="KW-1003">Cell membrane</keyword>
<evidence type="ECO:0000313" key="12">
    <source>
        <dbReference type="Proteomes" id="UP000579281"/>
    </source>
</evidence>
<evidence type="ECO:0000256" key="8">
    <source>
        <dbReference type="ARBA" id="ARBA00038436"/>
    </source>
</evidence>
<dbReference type="GO" id="GO:0022857">
    <property type="term" value="F:transmembrane transporter activity"/>
    <property type="evidence" value="ECO:0007669"/>
    <property type="project" value="TreeGrafter"/>
</dbReference>
<feature type="transmembrane region" description="Helical" evidence="9">
    <location>
        <begin position="47"/>
        <end position="65"/>
    </location>
</feature>
<dbReference type="EMBL" id="JACHEN010000006">
    <property type="protein sequence ID" value="MBB6215270.1"/>
    <property type="molecule type" value="Genomic_DNA"/>
</dbReference>
<dbReference type="Pfam" id="PF04290">
    <property type="entry name" value="DctQ"/>
    <property type="match status" value="1"/>
</dbReference>
<keyword evidence="7 9" id="KW-0472">Membrane</keyword>
<evidence type="ECO:0000259" key="10">
    <source>
        <dbReference type="Pfam" id="PF04290"/>
    </source>
</evidence>
<comment type="similarity">
    <text evidence="8">Belongs to the TRAP transporter small permease family.</text>
</comment>
<keyword evidence="5 9" id="KW-0812">Transmembrane</keyword>
<evidence type="ECO:0000256" key="7">
    <source>
        <dbReference type="ARBA" id="ARBA00023136"/>
    </source>
</evidence>
<dbReference type="AlphaFoldDB" id="A0A841KTB3"/>
<dbReference type="RefSeq" id="WP_184309410.1">
    <property type="nucleotide sequence ID" value="NZ_JACHEN010000006.1"/>
</dbReference>
<proteinExistence type="inferred from homology"/>
<feature type="transmembrane region" description="Helical" evidence="9">
    <location>
        <begin position="15"/>
        <end position="35"/>
    </location>
</feature>
<feature type="transmembrane region" description="Helical" evidence="9">
    <location>
        <begin position="86"/>
        <end position="107"/>
    </location>
</feature>
<keyword evidence="2" id="KW-0813">Transport</keyword>
<evidence type="ECO:0000256" key="3">
    <source>
        <dbReference type="ARBA" id="ARBA00022475"/>
    </source>
</evidence>
<evidence type="ECO:0000256" key="9">
    <source>
        <dbReference type="SAM" id="Phobius"/>
    </source>
</evidence>
<name>A0A841KTB3_9FIRM</name>
<evidence type="ECO:0000313" key="11">
    <source>
        <dbReference type="EMBL" id="MBB6215270.1"/>
    </source>
</evidence>
<dbReference type="GO" id="GO:0015740">
    <property type="term" value="P:C4-dicarboxylate transport"/>
    <property type="evidence" value="ECO:0007669"/>
    <property type="project" value="TreeGrafter"/>
</dbReference>
<gene>
    <name evidence="11" type="ORF">HNQ80_001359</name>
</gene>
<keyword evidence="4" id="KW-0997">Cell inner membrane</keyword>
<evidence type="ECO:0000256" key="4">
    <source>
        <dbReference type="ARBA" id="ARBA00022519"/>
    </source>
</evidence>
<dbReference type="InterPro" id="IPR007387">
    <property type="entry name" value="TRAP_DctQ"/>
</dbReference>
<reference evidence="11 12" key="1">
    <citation type="submission" date="2020-08" db="EMBL/GenBank/DDBJ databases">
        <title>Genomic Encyclopedia of Type Strains, Phase IV (KMG-IV): sequencing the most valuable type-strain genomes for metagenomic binning, comparative biology and taxonomic classification.</title>
        <authorList>
            <person name="Goeker M."/>
        </authorList>
    </citation>
    <scope>NUCLEOTIDE SEQUENCE [LARGE SCALE GENOMIC DNA]</scope>
    <source>
        <strain evidence="11 12">DSM 103526</strain>
    </source>
</reference>
<dbReference type="InterPro" id="IPR055348">
    <property type="entry name" value="DctQ"/>
</dbReference>
<dbReference type="GO" id="GO:0005886">
    <property type="term" value="C:plasma membrane"/>
    <property type="evidence" value="ECO:0007669"/>
    <property type="project" value="UniProtKB-SubCell"/>
</dbReference>
<evidence type="ECO:0000256" key="2">
    <source>
        <dbReference type="ARBA" id="ARBA00022448"/>
    </source>
</evidence>
<keyword evidence="12" id="KW-1185">Reference proteome</keyword>
<feature type="transmembrane region" description="Helical" evidence="9">
    <location>
        <begin position="127"/>
        <end position="146"/>
    </location>
</feature>
<evidence type="ECO:0000256" key="6">
    <source>
        <dbReference type="ARBA" id="ARBA00022989"/>
    </source>
</evidence>
<dbReference type="PANTHER" id="PTHR35011:SF2">
    <property type="entry name" value="2,3-DIKETO-L-GULONATE TRAP TRANSPORTER SMALL PERMEASE PROTEIN YIAM"/>
    <property type="match status" value="1"/>
</dbReference>
<sequence length="160" mass="18118">MGVLKWLNEHFEESILLILLIVMTCVMGVQVTMRYLLNASLSWSEELTRYMFVWSAFISVSYCIKKGISIRIDQFTNMMPQSAQKVLGIITRIVMLIFFAYVFRYALIVVGTTYVNGQTSPALGLPIYLVQVSSVIGFGLAVVRILQSFWGDLKSVKTAR</sequence>
<evidence type="ECO:0000256" key="1">
    <source>
        <dbReference type="ARBA" id="ARBA00004429"/>
    </source>
</evidence>